<evidence type="ECO:0000313" key="4">
    <source>
        <dbReference type="EMBL" id="OGE07732.1"/>
    </source>
</evidence>
<evidence type="ECO:0000313" key="5">
    <source>
        <dbReference type="Proteomes" id="UP000178845"/>
    </source>
</evidence>
<feature type="domain" description="Glycosyl transferase family 1" evidence="2">
    <location>
        <begin position="174"/>
        <end position="313"/>
    </location>
</feature>
<evidence type="ECO:0000256" key="1">
    <source>
        <dbReference type="SAM" id="MobiDB-lite"/>
    </source>
</evidence>
<organism evidence="4 5">
    <name type="scientific">Candidatus Curtissbacteria bacterium RIFCSPLOWO2_02_FULL_40_13b</name>
    <dbReference type="NCBI Taxonomy" id="1797733"/>
    <lineage>
        <taxon>Bacteria</taxon>
        <taxon>Candidatus Curtissiibacteriota</taxon>
    </lineage>
</organism>
<accession>A0A1F5HU76</accession>
<dbReference type="GO" id="GO:0016757">
    <property type="term" value="F:glycosyltransferase activity"/>
    <property type="evidence" value="ECO:0007669"/>
    <property type="project" value="InterPro"/>
</dbReference>
<dbReference type="PANTHER" id="PTHR45947:SF3">
    <property type="entry name" value="SULFOQUINOVOSYL TRANSFERASE SQD2"/>
    <property type="match status" value="1"/>
</dbReference>
<dbReference type="InterPro" id="IPR001296">
    <property type="entry name" value="Glyco_trans_1"/>
</dbReference>
<dbReference type="AlphaFoldDB" id="A0A1F5HU76"/>
<name>A0A1F5HU76_9BACT</name>
<evidence type="ECO:0008006" key="6">
    <source>
        <dbReference type="Google" id="ProtNLM"/>
    </source>
</evidence>
<dbReference type="CDD" id="cd03802">
    <property type="entry name" value="GT4_AviGT4-like"/>
    <property type="match status" value="1"/>
</dbReference>
<evidence type="ECO:0000259" key="2">
    <source>
        <dbReference type="Pfam" id="PF00534"/>
    </source>
</evidence>
<dbReference type="Gene3D" id="3.40.50.2000">
    <property type="entry name" value="Glycogen Phosphorylase B"/>
    <property type="match status" value="2"/>
</dbReference>
<proteinExistence type="predicted"/>
<dbReference type="Proteomes" id="UP000178845">
    <property type="component" value="Unassembled WGS sequence"/>
</dbReference>
<dbReference type="PANTHER" id="PTHR45947">
    <property type="entry name" value="SULFOQUINOVOSYL TRANSFERASE SQD2"/>
    <property type="match status" value="1"/>
</dbReference>
<dbReference type="InterPro" id="IPR028098">
    <property type="entry name" value="Glyco_trans_4-like_N"/>
</dbReference>
<protein>
    <recommendedName>
        <fullName evidence="6">Glycosyl transferase</fullName>
    </recommendedName>
</protein>
<feature type="domain" description="Glycosyltransferase subfamily 4-like N-terminal" evidence="3">
    <location>
        <begin position="21"/>
        <end position="136"/>
    </location>
</feature>
<comment type="caution">
    <text evidence="4">The sequence shown here is derived from an EMBL/GenBank/DDBJ whole genome shotgun (WGS) entry which is preliminary data.</text>
</comment>
<dbReference type="EMBL" id="MFBW01000032">
    <property type="protein sequence ID" value="OGE07732.1"/>
    <property type="molecule type" value="Genomic_DNA"/>
</dbReference>
<dbReference type="SUPFAM" id="SSF53756">
    <property type="entry name" value="UDP-Glycosyltransferase/glycogen phosphorylase"/>
    <property type="match status" value="1"/>
</dbReference>
<dbReference type="Pfam" id="PF13439">
    <property type="entry name" value="Glyco_transf_4"/>
    <property type="match status" value="1"/>
</dbReference>
<gene>
    <name evidence="4" type="ORF">A3I53_00875</name>
</gene>
<dbReference type="Pfam" id="PF00534">
    <property type="entry name" value="Glycos_transf_1"/>
    <property type="match status" value="1"/>
</dbReference>
<feature type="region of interest" description="Disordered" evidence="1">
    <location>
        <begin position="391"/>
        <end position="411"/>
    </location>
</feature>
<sequence>MKKLKIAQIAPLVESVPPQKYGGTERVVYSLCEELVKRGHEVTLFASGDSKSSAKLISVYPVHLRAAKIPDLYGTNDLTMLNIGTAYSMQEEFDLIHDHCGSLSLASANICRKPVLMTMHGPFTSYNRRIFEKLTNPGIVTISKAQARLAPAINHLGTVYHGLSMESYPFGAKSGNYLLFVGRISMEKGVHLAIEVAQYLNLPLIIAAKLDSVDMAYFNEYVGPKLSDNLIKWVGEVDEGERNKLMKNALCFLHPITWEEPFGLTLIEAMACGCPVVAIGKGSVAEIVEDGKTGFVVSDVYEMIEAVKNIDKIRRYTCRKHVLSNFNSRRMADEYEKIYDKLMQAEELQKEYSFEEQSLFRAENSGIHAEDETNLEARKREPWPKECGNLFGQPLSLPSPGQQRFKIPLES</sequence>
<reference evidence="4 5" key="1">
    <citation type="journal article" date="2016" name="Nat. Commun.">
        <title>Thousands of microbial genomes shed light on interconnected biogeochemical processes in an aquifer system.</title>
        <authorList>
            <person name="Anantharaman K."/>
            <person name="Brown C.T."/>
            <person name="Hug L.A."/>
            <person name="Sharon I."/>
            <person name="Castelle C.J."/>
            <person name="Probst A.J."/>
            <person name="Thomas B.C."/>
            <person name="Singh A."/>
            <person name="Wilkins M.J."/>
            <person name="Karaoz U."/>
            <person name="Brodie E.L."/>
            <person name="Williams K.H."/>
            <person name="Hubbard S.S."/>
            <person name="Banfield J.F."/>
        </authorList>
    </citation>
    <scope>NUCLEOTIDE SEQUENCE [LARGE SCALE GENOMIC DNA]</scope>
</reference>
<evidence type="ECO:0000259" key="3">
    <source>
        <dbReference type="Pfam" id="PF13439"/>
    </source>
</evidence>
<dbReference type="InterPro" id="IPR050194">
    <property type="entry name" value="Glycosyltransferase_grp1"/>
</dbReference>